<evidence type="ECO:0000313" key="4">
    <source>
        <dbReference type="Proteomes" id="UP000774617"/>
    </source>
</evidence>
<feature type="transmembrane region" description="Helical" evidence="2">
    <location>
        <begin position="465"/>
        <end position="491"/>
    </location>
</feature>
<organism evidence="3 4">
    <name type="scientific">Macrophomina phaseolina</name>
    <dbReference type="NCBI Taxonomy" id="35725"/>
    <lineage>
        <taxon>Eukaryota</taxon>
        <taxon>Fungi</taxon>
        <taxon>Dikarya</taxon>
        <taxon>Ascomycota</taxon>
        <taxon>Pezizomycotina</taxon>
        <taxon>Dothideomycetes</taxon>
        <taxon>Dothideomycetes incertae sedis</taxon>
        <taxon>Botryosphaeriales</taxon>
        <taxon>Botryosphaeriaceae</taxon>
        <taxon>Macrophomina</taxon>
    </lineage>
</organism>
<comment type="caution">
    <text evidence="3">The sequence shown here is derived from an EMBL/GenBank/DDBJ whole genome shotgun (WGS) entry which is preliminary data.</text>
</comment>
<feature type="transmembrane region" description="Helical" evidence="2">
    <location>
        <begin position="97"/>
        <end position="115"/>
    </location>
</feature>
<feature type="transmembrane region" description="Helical" evidence="2">
    <location>
        <begin position="184"/>
        <end position="201"/>
    </location>
</feature>
<evidence type="ECO:0000256" key="1">
    <source>
        <dbReference type="SAM" id="MobiDB-lite"/>
    </source>
</evidence>
<keyword evidence="2" id="KW-0472">Membrane</keyword>
<feature type="region of interest" description="Disordered" evidence="1">
    <location>
        <begin position="1"/>
        <end position="43"/>
    </location>
</feature>
<protein>
    <submittedName>
        <fullName evidence="3">Uncharacterized protein</fullName>
    </submittedName>
</protein>
<sequence length="587" mass="64963">MSDATYSRVELNDLGDGAESRVPQQPQQAARSPASSRTGDFEKRSWREQLTRESLVKNVRGVRTATSNAVPLIRAATISAVPRVKEGARRRDVRRHVVGFLVFFIFGLLPLIIYFKVLADPFVAHPIECESINNGTSGQTITEASPGIEGLFTVDRVGGKFPFWLAKFLDTLWDLFVARGMQFLAGWVSYIVFSNALLRAIEGAPVPYRTFTGIALNGASAWTVISMLSDLRRYSRKRSVWLFAYGALAISYVLAIPTLFSTMTGYISASTAFTKVPGTSQFVPTSFFQSGYVFYNLEGIRNNTCLSNDEVSPASSRQQNQFNKCNSTCITHNYTDYRSYSIWKPTGEKYRQDSSTVERLFYSSDCSFFTNETYYDDYGSYIYQDSSYFEEHNIPKYNCNDTVNIAIGGKNFSIGVILNNAAYDEGGPRNWDTGYCYNNTGYTYSDISDNGRCLPDTENEAAYQWGFSAMLTSIVLIVHALWAASLYAIWLDAELASALLRAGYHLTQLRGAFAVTAAAGETTGLAPEDLRLTDASEVESMLTRRGAVVGRGVFGEQRWVRGVVGFEEEGEEEGGGAAGGMGRRGSV</sequence>
<keyword evidence="2" id="KW-0812">Transmembrane</keyword>
<feature type="transmembrane region" description="Helical" evidence="2">
    <location>
        <begin position="240"/>
        <end position="260"/>
    </location>
</feature>
<reference evidence="3 4" key="1">
    <citation type="journal article" date="2021" name="Nat. Commun.">
        <title>Genetic determinants of endophytism in the Arabidopsis root mycobiome.</title>
        <authorList>
            <person name="Mesny F."/>
            <person name="Miyauchi S."/>
            <person name="Thiergart T."/>
            <person name="Pickel B."/>
            <person name="Atanasova L."/>
            <person name="Karlsson M."/>
            <person name="Huettel B."/>
            <person name="Barry K.W."/>
            <person name="Haridas S."/>
            <person name="Chen C."/>
            <person name="Bauer D."/>
            <person name="Andreopoulos W."/>
            <person name="Pangilinan J."/>
            <person name="LaButti K."/>
            <person name="Riley R."/>
            <person name="Lipzen A."/>
            <person name="Clum A."/>
            <person name="Drula E."/>
            <person name="Henrissat B."/>
            <person name="Kohler A."/>
            <person name="Grigoriev I.V."/>
            <person name="Martin F.M."/>
            <person name="Hacquard S."/>
        </authorList>
    </citation>
    <scope>NUCLEOTIDE SEQUENCE [LARGE SCALE GENOMIC DNA]</scope>
    <source>
        <strain evidence="3 4">MPI-SDFR-AT-0080</strain>
    </source>
</reference>
<dbReference type="EMBL" id="JAGTJR010000002">
    <property type="protein sequence ID" value="KAH7063098.1"/>
    <property type="molecule type" value="Genomic_DNA"/>
</dbReference>
<keyword evidence="4" id="KW-1185">Reference proteome</keyword>
<name>A0ABQ8GRH8_9PEZI</name>
<proteinExistence type="predicted"/>
<dbReference type="Proteomes" id="UP000774617">
    <property type="component" value="Unassembled WGS sequence"/>
</dbReference>
<accession>A0ABQ8GRH8</accession>
<gene>
    <name evidence="3" type="ORF">B0J12DRAFT_157819</name>
</gene>
<feature type="compositionally biased region" description="Low complexity" evidence="1">
    <location>
        <begin position="20"/>
        <end position="37"/>
    </location>
</feature>
<keyword evidence="2" id="KW-1133">Transmembrane helix</keyword>
<evidence type="ECO:0000313" key="3">
    <source>
        <dbReference type="EMBL" id="KAH7063098.1"/>
    </source>
</evidence>
<evidence type="ECO:0000256" key="2">
    <source>
        <dbReference type="SAM" id="Phobius"/>
    </source>
</evidence>